<dbReference type="InterPro" id="IPR036259">
    <property type="entry name" value="MFS_trans_sf"/>
</dbReference>
<comment type="subcellular location">
    <subcellularLocation>
        <location evidence="1">Membrane</location>
        <topology evidence="1">Multi-pass membrane protein</topology>
    </subcellularLocation>
</comment>
<reference evidence="8" key="1">
    <citation type="journal article" date="2014" name="Genome Announc.">
        <title>Draft genome sequence of the formaldehyde-resistant fungus Byssochlamys spectabilis No. 5 (anamorph Paecilomyces variotii No. 5) (NBRC109023).</title>
        <authorList>
            <person name="Oka T."/>
            <person name="Ekino K."/>
            <person name="Fukuda K."/>
            <person name="Nomura Y."/>
        </authorList>
    </citation>
    <scope>NUCLEOTIDE SEQUENCE [LARGE SCALE GENOMIC DNA]</scope>
    <source>
        <strain evidence="8">No. 5 / NBRC 109023</strain>
    </source>
</reference>
<dbReference type="InParanoid" id="V5I017"/>
<dbReference type="SUPFAM" id="SSF103473">
    <property type="entry name" value="MFS general substrate transporter"/>
    <property type="match status" value="1"/>
</dbReference>
<sequence length="548" mass="60178">METYLQFRSLKFQLQAQFEGKGTKEQRLSSVGAHDSLRTDIEDVKTESTDQTGTSLHSHFTRAHSQHTTGKEVFVVQFQGQDDPLHPRNWSVVKRALYTANVGIIALVVGTSASIDSAVTAKAAAEFGVSEIVEALATGLFLCGFGIGALIAGPMSETVGRNAVYFGSLLTYMLFLVGAAVSPNLGGQLVCRFLAGFFGESPLSTVGGSISDMWEPLDRLIAFPIFATLGLMGPLMGPIIGGFIAGTDVISWRWTEWVSLVMSGLLLASLFLFQPETYEPILLRWKAHHLRQMTGDSRFVAPSEIDNHTFAKRMTTSLSRPFAMIIQEPVIILWTAYLTVIYIMLFGFLDGYSFVFGDTYKLSPGITGLIFVGMAIGLVLASLSLTPLVLHWAKRNIVAMKALHPDEPPRLPSEFFLWYSMIGAPAIPISLFWMGWTAFPRISIWSPILASVLFGYGILSVFVSTYMYLIDSYETFAASALTMITLVRYVASGGMVEASIPMYRNLGVHWALTLLACIGVIFTTVPYLFYAFGSRSRAKSKFAKGHSQ</sequence>
<dbReference type="Pfam" id="PF07690">
    <property type="entry name" value="MFS_1"/>
    <property type="match status" value="1"/>
</dbReference>
<keyword evidence="4 5" id="KW-0472">Membrane</keyword>
<keyword evidence="2 5" id="KW-0812">Transmembrane</keyword>
<dbReference type="CDD" id="cd17323">
    <property type="entry name" value="MFS_Tpo1_MDR_like"/>
    <property type="match status" value="1"/>
</dbReference>
<dbReference type="Gene3D" id="1.20.1250.20">
    <property type="entry name" value="MFS general substrate transporter like domains"/>
    <property type="match status" value="1"/>
</dbReference>
<organism evidence="7 8">
    <name type="scientific">Byssochlamys spectabilis (strain No. 5 / NBRC 109023)</name>
    <name type="common">Paecilomyces variotii</name>
    <dbReference type="NCBI Taxonomy" id="1356009"/>
    <lineage>
        <taxon>Eukaryota</taxon>
        <taxon>Fungi</taxon>
        <taxon>Dikarya</taxon>
        <taxon>Ascomycota</taxon>
        <taxon>Pezizomycotina</taxon>
        <taxon>Eurotiomycetes</taxon>
        <taxon>Eurotiomycetidae</taxon>
        <taxon>Eurotiales</taxon>
        <taxon>Thermoascaceae</taxon>
        <taxon>Paecilomyces</taxon>
    </lineage>
</organism>
<feature type="transmembrane region" description="Helical" evidence="5">
    <location>
        <begin position="96"/>
        <end position="115"/>
    </location>
</feature>
<evidence type="ECO:0000313" key="8">
    <source>
        <dbReference type="Proteomes" id="UP000018001"/>
    </source>
</evidence>
<dbReference type="EMBL" id="BAUL01000136">
    <property type="protein sequence ID" value="GAD95715.1"/>
    <property type="molecule type" value="Genomic_DNA"/>
</dbReference>
<evidence type="ECO:0000256" key="5">
    <source>
        <dbReference type="SAM" id="Phobius"/>
    </source>
</evidence>
<dbReference type="eggNOG" id="KOG0255">
    <property type="taxonomic scope" value="Eukaryota"/>
</dbReference>
<feature type="transmembrane region" description="Helical" evidence="5">
    <location>
        <begin position="476"/>
        <end position="496"/>
    </location>
</feature>
<evidence type="ECO:0000256" key="4">
    <source>
        <dbReference type="ARBA" id="ARBA00023136"/>
    </source>
</evidence>
<proteinExistence type="predicted"/>
<dbReference type="InterPro" id="IPR011701">
    <property type="entry name" value="MFS"/>
</dbReference>
<feature type="transmembrane region" description="Helical" evidence="5">
    <location>
        <begin position="508"/>
        <end position="532"/>
    </location>
</feature>
<evidence type="ECO:0000313" key="7">
    <source>
        <dbReference type="EMBL" id="GAD95715.1"/>
    </source>
</evidence>
<dbReference type="Proteomes" id="UP000018001">
    <property type="component" value="Unassembled WGS sequence"/>
</dbReference>
<feature type="transmembrane region" description="Helical" evidence="5">
    <location>
        <begin position="330"/>
        <end position="349"/>
    </location>
</feature>
<evidence type="ECO:0000259" key="6">
    <source>
        <dbReference type="PROSITE" id="PS50850"/>
    </source>
</evidence>
<feature type="transmembrane region" description="Helical" evidence="5">
    <location>
        <begin position="448"/>
        <end position="469"/>
    </location>
</feature>
<dbReference type="GO" id="GO:0005886">
    <property type="term" value="C:plasma membrane"/>
    <property type="evidence" value="ECO:0007669"/>
    <property type="project" value="TreeGrafter"/>
</dbReference>
<dbReference type="OrthoDB" id="3936150at2759"/>
<feature type="transmembrane region" description="Helical" evidence="5">
    <location>
        <begin position="220"/>
        <end position="245"/>
    </location>
</feature>
<feature type="domain" description="Major facilitator superfamily (MFS) profile" evidence="6">
    <location>
        <begin position="96"/>
        <end position="534"/>
    </location>
</feature>
<dbReference type="PANTHER" id="PTHR23502:SF47">
    <property type="entry name" value="MAJOR FACILITATOR SUPERFAMILY (MFS) PROFILE DOMAIN-CONTAINING PROTEIN-RELATED"/>
    <property type="match status" value="1"/>
</dbReference>
<dbReference type="AlphaFoldDB" id="V5I017"/>
<dbReference type="PANTHER" id="PTHR23502">
    <property type="entry name" value="MAJOR FACILITATOR SUPERFAMILY"/>
    <property type="match status" value="1"/>
</dbReference>
<keyword evidence="8" id="KW-1185">Reference proteome</keyword>
<evidence type="ECO:0000256" key="1">
    <source>
        <dbReference type="ARBA" id="ARBA00004141"/>
    </source>
</evidence>
<accession>V5I017</accession>
<dbReference type="PROSITE" id="PS50850">
    <property type="entry name" value="MFS"/>
    <property type="match status" value="1"/>
</dbReference>
<protein>
    <recommendedName>
        <fullName evidence="6">Major facilitator superfamily (MFS) profile domain-containing protein</fullName>
    </recommendedName>
</protein>
<feature type="transmembrane region" description="Helical" evidence="5">
    <location>
        <begin position="415"/>
        <end position="436"/>
    </location>
</feature>
<evidence type="ECO:0000256" key="3">
    <source>
        <dbReference type="ARBA" id="ARBA00022989"/>
    </source>
</evidence>
<feature type="transmembrane region" description="Helical" evidence="5">
    <location>
        <begin position="369"/>
        <end position="394"/>
    </location>
</feature>
<gene>
    <name evidence="7" type="ORF">PVAR5_4361</name>
</gene>
<comment type="caution">
    <text evidence="7">The sequence shown here is derived from an EMBL/GenBank/DDBJ whole genome shotgun (WGS) entry which is preliminary data.</text>
</comment>
<keyword evidence="3 5" id="KW-1133">Transmembrane helix</keyword>
<name>V5I017_BYSSN</name>
<feature type="transmembrane region" description="Helical" evidence="5">
    <location>
        <begin position="164"/>
        <end position="181"/>
    </location>
</feature>
<feature type="transmembrane region" description="Helical" evidence="5">
    <location>
        <begin position="135"/>
        <end position="152"/>
    </location>
</feature>
<dbReference type="InterPro" id="IPR020846">
    <property type="entry name" value="MFS_dom"/>
</dbReference>
<evidence type="ECO:0000256" key="2">
    <source>
        <dbReference type="ARBA" id="ARBA00022692"/>
    </source>
</evidence>
<dbReference type="HOGENOM" id="CLU_008455_11_1_1"/>
<dbReference type="GO" id="GO:0022857">
    <property type="term" value="F:transmembrane transporter activity"/>
    <property type="evidence" value="ECO:0007669"/>
    <property type="project" value="InterPro"/>
</dbReference>